<dbReference type="InterPro" id="IPR001242">
    <property type="entry name" value="Condensation_dom"/>
</dbReference>
<dbReference type="FunFam" id="3.30.559.10:FF:000012">
    <property type="entry name" value="Non-ribosomal peptide synthetase"/>
    <property type="match status" value="1"/>
</dbReference>
<dbReference type="OrthoDB" id="3802848at2"/>
<reference evidence="3 4" key="1">
    <citation type="submission" date="2018-03" db="EMBL/GenBank/DDBJ databases">
        <title>Genomic Encyclopedia of Archaeal and Bacterial Type Strains, Phase II (KMG-II): from individual species to whole genera.</title>
        <authorList>
            <person name="Goeker M."/>
        </authorList>
    </citation>
    <scope>NUCLEOTIDE SEQUENCE [LARGE SCALE GENOMIC DNA]</scope>
    <source>
        <strain evidence="3 4">DSM 45601</strain>
    </source>
</reference>
<accession>A0A2T0PYP8</accession>
<dbReference type="SUPFAM" id="SSF52777">
    <property type="entry name" value="CoA-dependent acyltransferases"/>
    <property type="match status" value="2"/>
</dbReference>
<dbReference type="Gene3D" id="3.30.300.30">
    <property type="match status" value="1"/>
</dbReference>
<dbReference type="GO" id="GO:0043041">
    <property type="term" value="P:amino acid activation for nonribosomal peptide biosynthetic process"/>
    <property type="evidence" value="ECO:0007669"/>
    <property type="project" value="TreeGrafter"/>
</dbReference>
<dbReference type="InterPro" id="IPR023213">
    <property type="entry name" value="CAT-like_dom_sf"/>
</dbReference>
<protein>
    <submittedName>
        <fullName evidence="3">AMP-binding enzyme</fullName>
    </submittedName>
</protein>
<name>A0A2T0PYP8_9ACTN</name>
<dbReference type="Gene3D" id="3.30.559.10">
    <property type="entry name" value="Chloramphenicol acetyltransferase-like domain"/>
    <property type="match status" value="1"/>
</dbReference>
<dbReference type="InterPro" id="IPR042099">
    <property type="entry name" value="ANL_N_sf"/>
</dbReference>
<dbReference type="Pfam" id="PF00501">
    <property type="entry name" value="AMP-binding"/>
    <property type="match status" value="1"/>
</dbReference>
<feature type="domain" description="Condensation" evidence="2">
    <location>
        <begin position="48"/>
        <end position="492"/>
    </location>
</feature>
<dbReference type="Pfam" id="PF00668">
    <property type="entry name" value="Condensation"/>
    <property type="match status" value="1"/>
</dbReference>
<proteinExistence type="predicted"/>
<dbReference type="GO" id="GO:0044550">
    <property type="term" value="P:secondary metabolite biosynthetic process"/>
    <property type="evidence" value="ECO:0007669"/>
    <property type="project" value="TreeGrafter"/>
</dbReference>
<dbReference type="GO" id="GO:0005829">
    <property type="term" value="C:cytosol"/>
    <property type="evidence" value="ECO:0007669"/>
    <property type="project" value="TreeGrafter"/>
</dbReference>
<dbReference type="EMBL" id="PVZC01000007">
    <property type="protein sequence ID" value="PRX96527.1"/>
    <property type="molecule type" value="Genomic_DNA"/>
</dbReference>
<dbReference type="GO" id="GO:0031177">
    <property type="term" value="F:phosphopantetheine binding"/>
    <property type="evidence" value="ECO:0007669"/>
    <property type="project" value="TreeGrafter"/>
</dbReference>
<evidence type="ECO:0000259" key="1">
    <source>
        <dbReference type="Pfam" id="PF00501"/>
    </source>
</evidence>
<evidence type="ECO:0000259" key="2">
    <source>
        <dbReference type="Pfam" id="PF00668"/>
    </source>
</evidence>
<dbReference type="Gene3D" id="3.40.50.12780">
    <property type="entry name" value="N-terminal domain of ligase-like"/>
    <property type="match status" value="1"/>
</dbReference>
<dbReference type="Gene3D" id="3.30.559.30">
    <property type="entry name" value="Nonribosomal peptide synthetase, condensation domain"/>
    <property type="match status" value="1"/>
</dbReference>
<dbReference type="PANTHER" id="PTHR45527">
    <property type="entry name" value="NONRIBOSOMAL PEPTIDE SYNTHETASE"/>
    <property type="match status" value="1"/>
</dbReference>
<dbReference type="Proteomes" id="UP000237846">
    <property type="component" value="Unassembled WGS sequence"/>
</dbReference>
<dbReference type="CDD" id="cd19531">
    <property type="entry name" value="LCL_NRPS-like"/>
    <property type="match status" value="1"/>
</dbReference>
<dbReference type="GO" id="GO:0003824">
    <property type="term" value="F:catalytic activity"/>
    <property type="evidence" value="ECO:0007669"/>
    <property type="project" value="InterPro"/>
</dbReference>
<sequence>MGEGPGLSGRPGSADRRRRLAELLLRRELAAERAAGAPVRRPRPAEPAPLSPAQERLWLVERIYPESAAYNELSAFTLRGPLDTAVLRAALAELVHRHEALRTAIVERDDVPMQVVVPDAALTLTVDSVDGLPVRRREAAAAERAAALGAAPFDLGAPPLLRVALIRLAERHHLLVLAVHHIVSDGWSIRVLAGELIALYAAACEGRPAALPPPGVQYADYAVWQRERLESPEVAARLAHWRNSLAGAPEQLELPTDRPRPARESHAGAEYLFTLPEELVERLERRGREEGATLFMVLLAGYFVLLSRYCGREDLLVGTPYANRAGSGLEGAVGCFATTLLVRGRLSEDPTVRELLRTVRGTVLAALDNGDVPFEWLVRELRPQRALDRNPLFQTVFALHNQPVPLPPPPTGLTVEPVPRPVVAAKVDLELSFLRTPAGLDGHLEYSTDLFDPSTVQRMAAHLGVLLAAMAEDPDRAVHDLPLLTPAEAAGLAAEWRGAARHGGQDGRLRAVAGILGCTTDDVWLLAHDRGWEQAAARHCAREAMRQDASAGGLARALAAGADVLCLPASALPALTAAYRGPRSGNGPRLVLLRGDGPVPPDTGAWFARHGDRGPQLVSVWGPERTGGWGTLLVHRSDGGVHGPLGGAAPGTALAVVDARGRPVPPGVPGELLIWGPSLDGAGEGSAVTAPAGVDLPEGAGPCLATGLRVRRHPAGHLLPAEPPSAAQAAALMIEEALRRHPGVRDARVQRRGSGLVAYVVPALAAPPPVPALRRFLSETLPGRPAPGAYVYAESLDAG</sequence>
<keyword evidence="4" id="KW-1185">Reference proteome</keyword>
<evidence type="ECO:0000313" key="4">
    <source>
        <dbReference type="Proteomes" id="UP000237846"/>
    </source>
</evidence>
<dbReference type="InterPro" id="IPR045851">
    <property type="entry name" value="AMP-bd_C_sf"/>
</dbReference>
<feature type="domain" description="AMP-dependent synthetase/ligase" evidence="1">
    <location>
        <begin position="572"/>
        <end position="679"/>
    </location>
</feature>
<dbReference type="RefSeq" id="WP_106249781.1">
    <property type="nucleotide sequence ID" value="NZ_PVZC01000007.1"/>
</dbReference>
<organism evidence="3 4">
    <name type="scientific">Allonocardiopsis opalescens</name>
    <dbReference type="NCBI Taxonomy" id="1144618"/>
    <lineage>
        <taxon>Bacteria</taxon>
        <taxon>Bacillati</taxon>
        <taxon>Actinomycetota</taxon>
        <taxon>Actinomycetes</taxon>
        <taxon>Streptosporangiales</taxon>
        <taxon>Allonocardiopsis</taxon>
    </lineage>
</organism>
<dbReference type="InterPro" id="IPR000873">
    <property type="entry name" value="AMP-dep_synth/lig_dom"/>
</dbReference>
<evidence type="ECO:0000313" key="3">
    <source>
        <dbReference type="EMBL" id="PRX96527.1"/>
    </source>
</evidence>
<dbReference type="PANTHER" id="PTHR45527:SF1">
    <property type="entry name" value="FATTY ACID SYNTHASE"/>
    <property type="match status" value="1"/>
</dbReference>
<dbReference type="AlphaFoldDB" id="A0A2T0PYP8"/>
<dbReference type="GO" id="GO:0008610">
    <property type="term" value="P:lipid biosynthetic process"/>
    <property type="evidence" value="ECO:0007669"/>
    <property type="project" value="UniProtKB-ARBA"/>
</dbReference>
<gene>
    <name evidence="3" type="ORF">CLV72_10750</name>
</gene>
<comment type="caution">
    <text evidence="3">The sequence shown here is derived from an EMBL/GenBank/DDBJ whole genome shotgun (WGS) entry which is preliminary data.</text>
</comment>
<dbReference type="SUPFAM" id="SSF56801">
    <property type="entry name" value="Acetyl-CoA synthetase-like"/>
    <property type="match status" value="1"/>
</dbReference>